<evidence type="ECO:0000256" key="3">
    <source>
        <dbReference type="ARBA" id="ARBA00023125"/>
    </source>
</evidence>
<evidence type="ECO:0000256" key="1">
    <source>
        <dbReference type="ARBA" id="ARBA00009437"/>
    </source>
</evidence>
<dbReference type="Gene3D" id="1.10.10.10">
    <property type="entry name" value="Winged helix-like DNA-binding domain superfamily/Winged helix DNA-binding domain"/>
    <property type="match status" value="1"/>
</dbReference>
<dbReference type="OrthoDB" id="9813056at2"/>
<dbReference type="InterPro" id="IPR000847">
    <property type="entry name" value="LysR_HTH_N"/>
</dbReference>
<evidence type="ECO:0000313" key="6">
    <source>
        <dbReference type="EMBL" id="SMX23157.1"/>
    </source>
</evidence>
<organism evidence="6 7">
    <name type="scientific">Boseongicola aestuarii</name>
    <dbReference type="NCBI Taxonomy" id="1470561"/>
    <lineage>
        <taxon>Bacteria</taxon>
        <taxon>Pseudomonadati</taxon>
        <taxon>Pseudomonadota</taxon>
        <taxon>Alphaproteobacteria</taxon>
        <taxon>Rhodobacterales</taxon>
        <taxon>Paracoccaceae</taxon>
        <taxon>Boseongicola</taxon>
    </lineage>
</organism>
<reference evidence="6 7" key="1">
    <citation type="submission" date="2017-05" db="EMBL/GenBank/DDBJ databases">
        <authorList>
            <person name="Song R."/>
            <person name="Chenine A.L."/>
            <person name="Ruprecht R.M."/>
        </authorList>
    </citation>
    <scope>NUCLEOTIDE SEQUENCE [LARGE SCALE GENOMIC DNA]</scope>
    <source>
        <strain evidence="6 7">CECT 8489</strain>
    </source>
</reference>
<gene>
    <name evidence="6" type="primary">gcvA_2</name>
    <name evidence="6" type="ORF">BOA8489_01261</name>
</gene>
<evidence type="ECO:0000256" key="2">
    <source>
        <dbReference type="ARBA" id="ARBA00023015"/>
    </source>
</evidence>
<keyword evidence="7" id="KW-1185">Reference proteome</keyword>
<dbReference type="AlphaFoldDB" id="A0A238IXM3"/>
<dbReference type="SUPFAM" id="SSF46785">
    <property type="entry name" value="Winged helix' DNA-binding domain"/>
    <property type="match status" value="1"/>
</dbReference>
<dbReference type="InterPro" id="IPR058163">
    <property type="entry name" value="LysR-type_TF_proteobact-type"/>
</dbReference>
<dbReference type="Proteomes" id="UP000201838">
    <property type="component" value="Unassembled WGS sequence"/>
</dbReference>
<comment type="similarity">
    <text evidence="1">Belongs to the LysR transcriptional regulatory family.</text>
</comment>
<dbReference type="GO" id="GO:0043565">
    <property type="term" value="F:sequence-specific DNA binding"/>
    <property type="evidence" value="ECO:0007669"/>
    <property type="project" value="TreeGrafter"/>
</dbReference>
<name>A0A238IXM3_9RHOB</name>
<dbReference type="PANTHER" id="PTHR30537:SF74">
    <property type="entry name" value="HTH-TYPE TRANSCRIPTIONAL REGULATOR TRPI"/>
    <property type="match status" value="1"/>
</dbReference>
<dbReference type="Gene3D" id="3.40.190.10">
    <property type="entry name" value="Periplasmic binding protein-like II"/>
    <property type="match status" value="2"/>
</dbReference>
<keyword evidence="3" id="KW-0238">DNA-binding</keyword>
<dbReference type="NCBIfam" id="NF008352">
    <property type="entry name" value="PRK11139.1"/>
    <property type="match status" value="1"/>
</dbReference>
<dbReference type="GO" id="GO:0003700">
    <property type="term" value="F:DNA-binding transcription factor activity"/>
    <property type="evidence" value="ECO:0007669"/>
    <property type="project" value="InterPro"/>
</dbReference>
<sequence>MNDRLPPLTALRAFDAAARHMSFAKAADELNVTPAALSFQIKSLEDHLGAPVFRRLNRAIELTEAGRALVPGTRDGFASLTAAWRGARRVTDSSTITVTAGPAFTAKWLAPRMFAFAQDHPEIELRFTATLRLLDFARDDVDVAIRFGMPHDEDAFARSIIREWVTPMMSPDLAAKIRKPEDLASATLLHQDDVTFLKPSIQWAAWFAAAGLGPPPAGGLRFSQADHALDSALTGTGVVLGRVSLAARDLAEGRLVMPFDLSLTTDAHYRLICANGAEKRPHIKAFLDWVEGQTTEILSLDEGRRFVSAAAVEDTLSVR</sequence>
<dbReference type="InterPro" id="IPR036388">
    <property type="entry name" value="WH-like_DNA-bd_sf"/>
</dbReference>
<dbReference type="PRINTS" id="PR00039">
    <property type="entry name" value="HTHLYSR"/>
</dbReference>
<dbReference type="EMBL" id="FXXQ01000003">
    <property type="protein sequence ID" value="SMX23157.1"/>
    <property type="molecule type" value="Genomic_DNA"/>
</dbReference>
<evidence type="ECO:0000256" key="4">
    <source>
        <dbReference type="ARBA" id="ARBA00023163"/>
    </source>
</evidence>
<dbReference type="PANTHER" id="PTHR30537">
    <property type="entry name" value="HTH-TYPE TRANSCRIPTIONAL REGULATOR"/>
    <property type="match status" value="1"/>
</dbReference>
<dbReference type="RefSeq" id="WP_093973147.1">
    <property type="nucleotide sequence ID" value="NZ_FXXQ01000003.1"/>
</dbReference>
<proteinExistence type="inferred from homology"/>
<protein>
    <submittedName>
        <fullName evidence="6">Glycine cleavage system transcriptional activator</fullName>
    </submittedName>
</protein>
<dbReference type="SUPFAM" id="SSF53850">
    <property type="entry name" value="Periplasmic binding protein-like II"/>
    <property type="match status" value="1"/>
</dbReference>
<accession>A0A238IXM3</accession>
<keyword evidence="4" id="KW-0804">Transcription</keyword>
<dbReference type="PROSITE" id="PS50931">
    <property type="entry name" value="HTH_LYSR"/>
    <property type="match status" value="1"/>
</dbReference>
<dbReference type="FunFam" id="1.10.10.10:FF:000038">
    <property type="entry name" value="Glycine cleavage system transcriptional activator"/>
    <property type="match status" value="1"/>
</dbReference>
<evidence type="ECO:0000313" key="7">
    <source>
        <dbReference type="Proteomes" id="UP000201838"/>
    </source>
</evidence>
<evidence type="ECO:0000259" key="5">
    <source>
        <dbReference type="PROSITE" id="PS50931"/>
    </source>
</evidence>
<dbReference type="Pfam" id="PF03466">
    <property type="entry name" value="LysR_substrate"/>
    <property type="match status" value="1"/>
</dbReference>
<dbReference type="InterPro" id="IPR036390">
    <property type="entry name" value="WH_DNA-bd_sf"/>
</dbReference>
<dbReference type="Pfam" id="PF00126">
    <property type="entry name" value="HTH_1"/>
    <property type="match status" value="1"/>
</dbReference>
<keyword evidence="2" id="KW-0805">Transcription regulation</keyword>
<dbReference type="InterPro" id="IPR005119">
    <property type="entry name" value="LysR_subst-bd"/>
</dbReference>
<feature type="domain" description="HTH lysR-type" evidence="5">
    <location>
        <begin position="6"/>
        <end position="63"/>
    </location>
</feature>
<dbReference type="CDD" id="cd08432">
    <property type="entry name" value="PBP2_GcdR_TrpI_HvrB_AmpR_like"/>
    <property type="match status" value="1"/>
</dbReference>
<dbReference type="GO" id="GO:0006351">
    <property type="term" value="P:DNA-templated transcription"/>
    <property type="evidence" value="ECO:0007669"/>
    <property type="project" value="TreeGrafter"/>
</dbReference>